<evidence type="ECO:0000313" key="3">
    <source>
        <dbReference type="EMBL" id="RCW31872.1"/>
    </source>
</evidence>
<dbReference type="RefSeq" id="WP_113880438.1">
    <property type="nucleotide sequence ID" value="NZ_CAJXYA010000011.1"/>
</dbReference>
<accession>A0A368USW7</accession>
<organism evidence="3 4">
    <name type="scientific">Marinobacter nauticus</name>
    <name type="common">Marinobacter hydrocarbonoclasticus</name>
    <name type="synonym">Marinobacter aquaeolei</name>
    <dbReference type="NCBI Taxonomy" id="2743"/>
    <lineage>
        <taxon>Bacteria</taxon>
        <taxon>Pseudomonadati</taxon>
        <taxon>Pseudomonadota</taxon>
        <taxon>Gammaproteobacteria</taxon>
        <taxon>Pseudomonadales</taxon>
        <taxon>Marinobacteraceae</taxon>
        <taxon>Marinobacter</taxon>
    </lineage>
</organism>
<feature type="transmembrane region" description="Helical" evidence="1">
    <location>
        <begin position="12"/>
        <end position="33"/>
    </location>
</feature>
<gene>
    <name evidence="3" type="ORF">DET51_110126</name>
    <name evidence="2" type="ORF">DET64_110126</name>
</gene>
<keyword evidence="1" id="KW-0812">Transmembrane</keyword>
<sequence length="172" mass="17892">MRQYNSTQKQKGFTLIELVVVISILAILAAFALPRFAQLSEQAHQSSIKGTAGALSAGVALVKAQWVSNGQTAAVSAVDGFGDDDVAVNDEGWATSTNGTTGAPNENRCVQVWQGLLQANAPTISTATAANADADYWAAVVGTACEYEYQLDGQGSTITYDTADGSVVTNIN</sequence>
<evidence type="ECO:0000313" key="4">
    <source>
        <dbReference type="Proteomes" id="UP000252795"/>
    </source>
</evidence>
<dbReference type="AlphaFoldDB" id="A0A368USW7"/>
<keyword evidence="5" id="KW-1185">Reference proteome</keyword>
<name>A0A368USW7_MARNT</name>
<reference evidence="3 4" key="1">
    <citation type="submission" date="2018-07" db="EMBL/GenBank/DDBJ databases">
        <title>Freshwater and sediment microbial communities from various areas in North America, analyzing microbe dynamics in response to fracking.</title>
        <authorList>
            <person name="Lamendella R."/>
        </authorList>
    </citation>
    <scope>NUCLEOTIDE SEQUENCE [LARGE SCALE GENOMIC DNA]</scope>
    <source>
        <strain evidence="3 4">114E</strain>
        <strain evidence="2 5">114E_o</strain>
    </source>
</reference>
<dbReference type="Gene3D" id="3.30.700.10">
    <property type="entry name" value="Glycoprotein, Type 4 Pilin"/>
    <property type="match status" value="1"/>
</dbReference>
<dbReference type="Pfam" id="PF07963">
    <property type="entry name" value="N_methyl"/>
    <property type="match status" value="1"/>
</dbReference>
<protein>
    <submittedName>
        <fullName evidence="3">Prepilin-type N-terminal cleavage/methylation domain-containing protein</fullName>
    </submittedName>
</protein>
<keyword evidence="1" id="KW-0472">Membrane</keyword>
<evidence type="ECO:0000313" key="2">
    <source>
        <dbReference type="EMBL" id="RBP70487.1"/>
    </source>
</evidence>
<dbReference type="SUPFAM" id="SSF54523">
    <property type="entry name" value="Pili subunits"/>
    <property type="match status" value="1"/>
</dbReference>
<dbReference type="NCBIfam" id="TIGR02532">
    <property type="entry name" value="IV_pilin_GFxxxE"/>
    <property type="match status" value="1"/>
</dbReference>
<evidence type="ECO:0000256" key="1">
    <source>
        <dbReference type="SAM" id="Phobius"/>
    </source>
</evidence>
<dbReference type="PROSITE" id="PS00409">
    <property type="entry name" value="PROKAR_NTER_METHYL"/>
    <property type="match status" value="1"/>
</dbReference>
<evidence type="ECO:0000313" key="5">
    <source>
        <dbReference type="Proteomes" id="UP000253065"/>
    </source>
</evidence>
<dbReference type="InterPro" id="IPR012902">
    <property type="entry name" value="N_methyl_site"/>
</dbReference>
<dbReference type="EMBL" id="QNSA01000010">
    <property type="protein sequence ID" value="RBP70487.1"/>
    <property type="molecule type" value="Genomic_DNA"/>
</dbReference>
<keyword evidence="1" id="KW-1133">Transmembrane helix</keyword>
<dbReference type="EMBL" id="QPJB01000010">
    <property type="protein sequence ID" value="RCW31872.1"/>
    <property type="molecule type" value="Genomic_DNA"/>
</dbReference>
<comment type="caution">
    <text evidence="3">The sequence shown here is derived from an EMBL/GenBank/DDBJ whole genome shotgun (WGS) entry which is preliminary data.</text>
</comment>
<dbReference type="Proteomes" id="UP000252795">
    <property type="component" value="Unassembled WGS sequence"/>
</dbReference>
<proteinExistence type="predicted"/>
<dbReference type="Proteomes" id="UP000253065">
    <property type="component" value="Unassembled WGS sequence"/>
</dbReference>
<dbReference type="InterPro" id="IPR045584">
    <property type="entry name" value="Pilin-like"/>
</dbReference>